<dbReference type="OrthoDB" id="7064313at2"/>
<dbReference type="Proteomes" id="UP000248330">
    <property type="component" value="Unassembled WGS sequence"/>
</dbReference>
<feature type="compositionally biased region" description="Polar residues" evidence="1">
    <location>
        <begin position="38"/>
        <end position="107"/>
    </location>
</feature>
<proteinExistence type="predicted"/>
<evidence type="ECO:0000256" key="1">
    <source>
        <dbReference type="SAM" id="MobiDB-lite"/>
    </source>
</evidence>
<organism evidence="3 4">
    <name type="scientific">Sinimarinibacterium flocculans</name>
    <dbReference type="NCBI Taxonomy" id="985250"/>
    <lineage>
        <taxon>Bacteria</taxon>
        <taxon>Pseudomonadati</taxon>
        <taxon>Pseudomonadota</taxon>
        <taxon>Gammaproteobacteria</taxon>
        <taxon>Nevskiales</taxon>
        <taxon>Nevskiaceae</taxon>
        <taxon>Sinimarinibacterium</taxon>
    </lineage>
</organism>
<dbReference type="AlphaFoldDB" id="A0A318E6Z7"/>
<comment type="caution">
    <text evidence="3">The sequence shown here is derived from an EMBL/GenBank/DDBJ whole genome shotgun (WGS) entry which is preliminary data.</text>
</comment>
<gene>
    <name evidence="3" type="ORF">C8D93_106208</name>
</gene>
<reference evidence="3 4" key="1">
    <citation type="submission" date="2018-04" db="EMBL/GenBank/DDBJ databases">
        <title>Genomic Encyclopedia of Type Strains, Phase IV (KMG-IV): sequencing the most valuable type-strain genomes for metagenomic binning, comparative biology and taxonomic classification.</title>
        <authorList>
            <person name="Goeker M."/>
        </authorList>
    </citation>
    <scope>NUCLEOTIDE SEQUENCE [LARGE SCALE GENOMIC DNA]</scope>
    <source>
        <strain evidence="3 4">DSM 104150</strain>
    </source>
</reference>
<sequence>MNKISYLAAGLLLCGPVFAQDGGDAQAGNSFADISDAESGSDTPDANSFASDTYDANSFTSDTSDANSFTSDTSDANSFTSDTSDANSFSSDTSDANSFGGDTSDANSFGGGFDSADSGGYEPEPEEDTPWELYAGADYVWTTASFSKQSLIDDFGGDRFDSSMYRVRAGVRLFEKIGLEAQIGTGDTSVGELEADEFSTDQFYAVYFIPTGVLLDLIEVGAAIGYAHVDLERPGVSESVGGASFGVNFEIPLFTSESLELRVGGGATAYRAQPSARIYGYHAGLRIDFRL</sequence>
<feature type="region of interest" description="Disordered" evidence="1">
    <location>
        <begin position="24"/>
        <end position="129"/>
    </location>
</feature>
<feature type="signal peptide" evidence="2">
    <location>
        <begin position="1"/>
        <end position="19"/>
    </location>
</feature>
<dbReference type="RefSeq" id="WP_146216590.1">
    <property type="nucleotide sequence ID" value="NZ_CAKZQT010000001.1"/>
</dbReference>
<keyword evidence="2" id="KW-0732">Signal</keyword>
<dbReference type="EMBL" id="QICN01000006">
    <property type="protein sequence ID" value="PXV67230.1"/>
    <property type="molecule type" value="Genomic_DNA"/>
</dbReference>
<evidence type="ECO:0000256" key="2">
    <source>
        <dbReference type="SAM" id="SignalP"/>
    </source>
</evidence>
<evidence type="ECO:0000313" key="3">
    <source>
        <dbReference type="EMBL" id="PXV67230.1"/>
    </source>
</evidence>
<keyword evidence="4" id="KW-1185">Reference proteome</keyword>
<evidence type="ECO:0000313" key="4">
    <source>
        <dbReference type="Proteomes" id="UP000248330"/>
    </source>
</evidence>
<feature type="chain" id="PRO_5016281440" description="Outer membrane protein with beta-barrel domain" evidence="2">
    <location>
        <begin position="20"/>
        <end position="291"/>
    </location>
</feature>
<protein>
    <recommendedName>
        <fullName evidence="5">Outer membrane protein with beta-barrel domain</fullName>
    </recommendedName>
</protein>
<accession>A0A318E6Z7</accession>
<name>A0A318E6Z7_9GAMM</name>
<evidence type="ECO:0008006" key="5">
    <source>
        <dbReference type="Google" id="ProtNLM"/>
    </source>
</evidence>